<sequence length="186" mass="20403">MSGHELRERTVARVRSAMTSAMRTDTHALDRLVLANPDALDSHSASFVRTARTLALATSAALTTVLSAHRYGWGARDRLVCLACGIERCRTVRNISDVLAAYGLAIDPVDRAEAWRRADAWYARTAGRPVLLSVESFEEGFIARPAIQPSGNILIVDRNAGTLTEWPPLDTGTLVGKYHDYERGIL</sequence>
<reference evidence="2" key="1">
    <citation type="submission" date="2017-06" db="EMBL/GenBank/DDBJ databases">
        <authorList>
            <person name="Varghese N."/>
            <person name="Submissions S."/>
        </authorList>
    </citation>
    <scope>NUCLEOTIDE SEQUENCE [LARGE SCALE GENOMIC DNA]</scope>
    <source>
        <strain evidence="2">DSM 44485</strain>
    </source>
</reference>
<accession>A0A239FG47</accession>
<dbReference type="AlphaFoldDB" id="A0A239FG47"/>
<proteinExistence type="predicted"/>
<organism evidence="1 2">
    <name type="scientific">Actinomadura mexicana</name>
    <dbReference type="NCBI Taxonomy" id="134959"/>
    <lineage>
        <taxon>Bacteria</taxon>
        <taxon>Bacillati</taxon>
        <taxon>Actinomycetota</taxon>
        <taxon>Actinomycetes</taxon>
        <taxon>Streptosporangiales</taxon>
        <taxon>Thermomonosporaceae</taxon>
        <taxon>Actinomadura</taxon>
    </lineage>
</organism>
<keyword evidence="2" id="KW-1185">Reference proteome</keyword>
<dbReference type="Proteomes" id="UP000198420">
    <property type="component" value="Unassembled WGS sequence"/>
</dbReference>
<evidence type="ECO:0000313" key="2">
    <source>
        <dbReference type="Proteomes" id="UP000198420"/>
    </source>
</evidence>
<evidence type="ECO:0000313" key="1">
    <source>
        <dbReference type="EMBL" id="SNS55263.1"/>
    </source>
</evidence>
<protein>
    <submittedName>
        <fullName evidence="1">Uncharacterized protein</fullName>
    </submittedName>
</protein>
<name>A0A239FG47_9ACTN</name>
<gene>
    <name evidence="1" type="ORF">SAMN06265355_12076</name>
</gene>
<dbReference type="EMBL" id="FZNP01000020">
    <property type="protein sequence ID" value="SNS55263.1"/>
    <property type="molecule type" value="Genomic_DNA"/>
</dbReference>